<dbReference type="Pfam" id="PF23524">
    <property type="entry name" value="MGAT4A_C"/>
    <property type="match status" value="1"/>
</dbReference>
<keyword evidence="4" id="KW-0158">Chromosome</keyword>
<dbReference type="Pfam" id="PF22648">
    <property type="entry name" value="SET7_N"/>
    <property type="match status" value="1"/>
</dbReference>
<dbReference type="InterPro" id="IPR017155">
    <property type="entry name" value="Hist-Lys_N-MeTrfase_SETD7"/>
</dbReference>
<keyword evidence="11" id="KW-0010">Activator</keyword>
<dbReference type="GO" id="GO:0006355">
    <property type="term" value="P:regulation of DNA-templated transcription"/>
    <property type="evidence" value="ECO:0007669"/>
    <property type="project" value="InterPro"/>
</dbReference>
<keyword evidence="12" id="KW-0804">Transcription</keyword>
<dbReference type="PANTHER" id="PTHR46820">
    <property type="entry name" value="HISTONE-LYSINE N-METHYLTRANSFERASE SETD7"/>
    <property type="match status" value="1"/>
</dbReference>
<evidence type="ECO:0000256" key="3">
    <source>
        <dbReference type="ARBA" id="ARBA00020512"/>
    </source>
</evidence>
<evidence type="ECO:0000256" key="13">
    <source>
        <dbReference type="ARBA" id="ARBA00023242"/>
    </source>
</evidence>
<dbReference type="InterPro" id="IPR044436">
    <property type="entry name" value="SETD7_SET"/>
</dbReference>
<gene>
    <name evidence="19" type="ORF">F2P81_007539</name>
</gene>
<dbReference type="PANTHER" id="PTHR46820:SF1">
    <property type="entry name" value="HISTONE-LYSINE N-METHYLTRANSFERASE SETD7"/>
    <property type="match status" value="1"/>
</dbReference>
<accession>A0A6A4T7X3</accession>
<dbReference type="GO" id="GO:0005634">
    <property type="term" value="C:nucleus"/>
    <property type="evidence" value="ECO:0007669"/>
    <property type="project" value="UniProtKB-SubCell"/>
</dbReference>
<evidence type="ECO:0000256" key="14">
    <source>
        <dbReference type="ARBA" id="ARBA00023620"/>
    </source>
</evidence>
<proteinExistence type="predicted"/>
<feature type="domain" description="SET" evidence="18">
    <location>
        <begin position="807"/>
        <end position="929"/>
    </location>
</feature>
<evidence type="ECO:0000256" key="1">
    <source>
        <dbReference type="ARBA" id="ARBA00004123"/>
    </source>
</evidence>
<dbReference type="GO" id="GO:0003682">
    <property type="term" value="F:chromatin binding"/>
    <property type="evidence" value="ECO:0007669"/>
    <property type="project" value="TreeGrafter"/>
</dbReference>
<dbReference type="InterPro" id="IPR003409">
    <property type="entry name" value="MORN"/>
</dbReference>
<evidence type="ECO:0000256" key="16">
    <source>
        <dbReference type="ARBA" id="ARBA00047738"/>
    </source>
</evidence>
<sequence length="963" mass="108131">MENEDLTQYITYSLMENRYVSPGSSKLPDVQILYERLLVAEELGGQVSRNVSSLLDQLRNMSKGSNGTHPTSTTTTTTIFTVSIVLGIPTVKRDKQNYLVSTLNSLLYSLNYFQRQDLLIIVFVAEVDSTFVSSIAETIRKKWRTKQNLDFSFLMQYAQDRGTYYVQLEDDVVAKAGYFNDLKNFAAQEASKPWLYLEFSHLGFIGKMFRTRDLPTVAEFFLMFHRDKPIDWLLDHILWVKVCSPEKDAKALLKQRYTPSLFQHVGLHSSLPGKLQHLKDKDFGKQTLYQAHNNPAAELSSSLKHYQQHSLHRAYRGEDFFWALTPIQGDYILLNFSQPIHISGYLFRSGNIETSGDKFHNTTVEVLPSNASTRDKQVIGSSTLHKGSDKAFIIIDTHRHDIIGRVNRFTTSCLPVKCPVLSDILGGDGTIETCFGRNGLSNFRGSDMIIQRTLCIALHYALHYKSATKAWLVTLLFLSEHRRSESKRLKSTMSLRNKTCAETGAGLPPLPPHHSVIHMCVRKMQSDRGDKRERAAEYRHLTGSPGEGTNKLQHVSSVKFPPYSCERSTPGRSLGCAEQAELVWPPSGMDSGDEHVEEQVEVSTTASSLDDDCQPHGFCTVTYSSSDRFEGHFTHGEKNGKGKFFFFDGSTLEGFYVDDALQGQGVYTYEVGGVLHGTYVEGELNGLAQEFDGEGRLVFKGQYKDNNRCGECWVYYPDGGCVFGEVNEDGEMTGESVAYIYPDGHTALLGSFVDGELIEARLTSVITSESGRPCFKVPTNSPVYSYDKSTSTCIATHNLLPDPYESQRVFVADSLIKGAGQGLFAKTDAEMDTVMTFYNGVRITHSEVDSRDWVLNGNTISLDEDTVIDVPQPFDQTERYCASLGHKANHSFTPNCKYDPFVHPRFGPIKCIRTLRAVQRDEELTVAYGYDHGVMGTNGPEAPDWYKQELELFQQREVAPTGQ</sequence>
<evidence type="ECO:0000256" key="11">
    <source>
        <dbReference type="ARBA" id="ARBA00023159"/>
    </source>
</evidence>
<evidence type="ECO:0000256" key="8">
    <source>
        <dbReference type="ARBA" id="ARBA00022737"/>
    </source>
</evidence>
<reference evidence="19 20" key="1">
    <citation type="submission" date="2019-06" db="EMBL/GenBank/DDBJ databases">
        <title>Draft genomes of female and male turbot (Scophthalmus maximus).</title>
        <authorList>
            <person name="Xu H."/>
            <person name="Xu X.-W."/>
            <person name="Shao C."/>
            <person name="Chen S."/>
        </authorList>
    </citation>
    <scope>NUCLEOTIDE SEQUENCE [LARGE SCALE GENOMIC DNA]</scope>
    <source>
        <strain evidence="19">Ysfricsl-2016a</strain>
        <tissue evidence="19">Blood</tissue>
    </source>
</reference>
<dbReference type="GO" id="GO:0032259">
    <property type="term" value="P:methylation"/>
    <property type="evidence" value="ECO:0007669"/>
    <property type="project" value="UniProtKB-KW"/>
</dbReference>
<dbReference type="FunFam" id="2.170.270.10:FF:000024">
    <property type="entry name" value="Histone-lysine N-methyltransferase SETD7"/>
    <property type="match status" value="1"/>
</dbReference>
<keyword evidence="13" id="KW-0539">Nucleus</keyword>
<comment type="catalytic activity">
    <reaction evidence="17">
        <text>L-lysyl(4)-[histone H3] + S-adenosyl-L-methionine = N(6)-methyl-L-lysyl(4)-[histone H3] + S-adenosyl-L-homocysteine + H(+)</text>
        <dbReference type="Rhea" id="RHEA:60264"/>
        <dbReference type="Rhea" id="RHEA-COMP:15543"/>
        <dbReference type="Rhea" id="RHEA-COMP:15547"/>
        <dbReference type="ChEBI" id="CHEBI:15378"/>
        <dbReference type="ChEBI" id="CHEBI:29969"/>
        <dbReference type="ChEBI" id="CHEBI:57856"/>
        <dbReference type="ChEBI" id="CHEBI:59789"/>
        <dbReference type="ChEBI" id="CHEBI:61929"/>
        <dbReference type="EC" id="2.1.1.364"/>
    </reaction>
</comment>
<organism evidence="19 20">
    <name type="scientific">Scophthalmus maximus</name>
    <name type="common">Turbot</name>
    <name type="synonym">Psetta maxima</name>
    <dbReference type="NCBI Taxonomy" id="52904"/>
    <lineage>
        <taxon>Eukaryota</taxon>
        <taxon>Metazoa</taxon>
        <taxon>Chordata</taxon>
        <taxon>Craniata</taxon>
        <taxon>Vertebrata</taxon>
        <taxon>Euteleostomi</taxon>
        <taxon>Actinopterygii</taxon>
        <taxon>Neopterygii</taxon>
        <taxon>Teleostei</taxon>
        <taxon>Neoteleostei</taxon>
        <taxon>Acanthomorphata</taxon>
        <taxon>Carangaria</taxon>
        <taxon>Pleuronectiformes</taxon>
        <taxon>Pleuronectoidei</taxon>
        <taxon>Scophthalmidae</taxon>
        <taxon>Scophthalmus</taxon>
    </lineage>
</organism>
<keyword evidence="7" id="KW-0949">S-adenosyl-L-methionine</keyword>
<evidence type="ECO:0000256" key="7">
    <source>
        <dbReference type="ARBA" id="ARBA00022691"/>
    </source>
</evidence>
<dbReference type="EMBL" id="VEVO01000007">
    <property type="protein sequence ID" value="KAF0039304.1"/>
    <property type="molecule type" value="Genomic_DNA"/>
</dbReference>
<dbReference type="EC" id="2.1.1.364" evidence="14"/>
<keyword evidence="10" id="KW-0805">Transcription regulation</keyword>
<comment type="catalytic activity">
    <reaction evidence="16">
        <text>L-lysyl-[protein] + S-adenosyl-L-methionine = N(6)-methyl-L-lysyl-[protein] + S-adenosyl-L-homocysteine + H(+)</text>
        <dbReference type="Rhea" id="RHEA:51736"/>
        <dbReference type="Rhea" id="RHEA-COMP:9752"/>
        <dbReference type="Rhea" id="RHEA-COMP:13053"/>
        <dbReference type="ChEBI" id="CHEBI:15378"/>
        <dbReference type="ChEBI" id="CHEBI:29969"/>
        <dbReference type="ChEBI" id="CHEBI:57856"/>
        <dbReference type="ChEBI" id="CHEBI:59789"/>
        <dbReference type="ChEBI" id="CHEBI:61929"/>
    </reaction>
    <physiologicalReaction direction="left-to-right" evidence="16">
        <dbReference type="Rhea" id="RHEA:51737"/>
    </physiologicalReaction>
</comment>
<dbReference type="GO" id="GO:0005694">
    <property type="term" value="C:chromosome"/>
    <property type="evidence" value="ECO:0007669"/>
    <property type="project" value="UniProtKB-SubCell"/>
</dbReference>
<name>A0A6A4T7X3_SCOMX</name>
<dbReference type="GO" id="GO:0140945">
    <property type="term" value="F:histone H3K4 monomethyltransferase activity"/>
    <property type="evidence" value="ECO:0007669"/>
    <property type="project" value="UniProtKB-EC"/>
</dbReference>
<dbReference type="InterPro" id="IPR056576">
    <property type="entry name" value="MGAT4_A/B/C_C"/>
</dbReference>
<evidence type="ECO:0000256" key="2">
    <source>
        <dbReference type="ARBA" id="ARBA00004286"/>
    </source>
</evidence>
<evidence type="ECO:0000256" key="9">
    <source>
        <dbReference type="ARBA" id="ARBA00022853"/>
    </source>
</evidence>
<keyword evidence="6" id="KW-0808">Transferase</keyword>
<dbReference type="InterPro" id="IPR001214">
    <property type="entry name" value="SET_dom"/>
</dbReference>
<evidence type="ECO:0000256" key="5">
    <source>
        <dbReference type="ARBA" id="ARBA00022603"/>
    </source>
</evidence>
<dbReference type="InterPro" id="IPR054533">
    <property type="entry name" value="SETD7_N"/>
</dbReference>
<dbReference type="Gene3D" id="2.170.270.10">
    <property type="entry name" value="SET domain"/>
    <property type="match status" value="1"/>
</dbReference>
<protein>
    <recommendedName>
        <fullName evidence="3">Histone-lysine N-methyltransferase SETD7</fullName>
        <ecNumber evidence="14">2.1.1.364</ecNumber>
    </recommendedName>
    <alternativeName>
        <fullName evidence="15">SET domain-containing protein 7</fullName>
    </alternativeName>
</protein>
<dbReference type="CDD" id="cd10530">
    <property type="entry name" value="SET_SETD7"/>
    <property type="match status" value="1"/>
</dbReference>
<comment type="caution">
    <text evidence="19">The sequence shown here is derived from an EMBL/GenBank/DDBJ whole genome shotgun (WGS) entry which is preliminary data.</text>
</comment>
<comment type="subcellular location">
    <subcellularLocation>
        <location evidence="2">Chromosome</location>
    </subcellularLocation>
    <subcellularLocation>
        <location evidence="1">Nucleus</location>
    </subcellularLocation>
</comment>
<evidence type="ECO:0000256" key="10">
    <source>
        <dbReference type="ARBA" id="ARBA00023015"/>
    </source>
</evidence>
<evidence type="ECO:0000256" key="6">
    <source>
        <dbReference type="ARBA" id="ARBA00022679"/>
    </source>
</evidence>
<dbReference type="FunFam" id="2.20.110.10:FF:000005">
    <property type="entry name" value="Histone-lysine N-methyltransferase SETD7"/>
    <property type="match status" value="1"/>
</dbReference>
<evidence type="ECO:0000256" key="12">
    <source>
        <dbReference type="ARBA" id="ARBA00023163"/>
    </source>
</evidence>
<evidence type="ECO:0000256" key="17">
    <source>
        <dbReference type="ARBA" id="ARBA00048660"/>
    </source>
</evidence>
<dbReference type="InterPro" id="IPR057279">
    <property type="entry name" value="MGAT4"/>
</dbReference>
<dbReference type="InterPro" id="IPR046341">
    <property type="entry name" value="SET_dom_sf"/>
</dbReference>
<dbReference type="SUPFAM" id="SSF82185">
    <property type="entry name" value="Histone H3 K4-specific methyltransferase SET7/9 N-terminal domain"/>
    <property type="match status" value="1"/>
</dbReference>
<evidence type="ECO:0000259" key="18">
    <source>
        <dbReference type="PROSITE" id="PS50280"/>
    </source>
</evidence>
<dbReference type="GO" id="GO:0070828">
    <property type="term" value="P:heterochromatin organization"/>
    <property type="evidence" value="ECO:0007669"/>
    <property type="project" value="TreeGrafter"/>
</dbReference>
<keyword evidence="8" id="KW-0677">Repeat</keyword>
<dbReference type="Gene3D" id="2.20.110.10">
    <property type="entry name" value="Histone H3 K4-specific methyltransferase SET7/9 N-terminal domain"/>
    <property type="match status" value="2"/>
</dbReference>
<keyword evidence="9" id="KW-0156">Chromatin regulator</keyword>
<evidence type="ECO:0000256" key="4">
    <source>
        <dbReference type="ARBA" id="ARBA00022454"/>
    </source>
</evidence>
<evidence type="ECO:0000256" key="15">
    <source>
        <dbReference type="ARBA" id="ARBA00030095"/>
    </source>
</evidence>
<dbReference type="PROSITE" id="PS50280">
    <property type="entry name" value="SET"/>
    <property type="match status" value="1"/>
</dbReference>
<dbReference type="SUPFAM" id="SSF82199">
    <property type="entry name" value="SET domain"/>
    <property type="match status" value="1"/>
</dbReference>
<keyword evidence="5" id="KW-0489">Methyltransferase</keyword>
<dbReference type="Pfam" id="PF04666">
    <property type="entry name" value="MGAT4_cons"/>
    <property type="match status" value="1"/>
</dbReference>
<evidence type="ECO:0000313" key="20">
    <source>
        <dbReference type="Proteomes" id="UP000438429"/>
    </source>
</evidence>
<dbReference type="PROSITE" id="PS51577">
    <property type="entry name" value="SAM_MT43_SET7"/>
    <property type="match status" value="1"/>
</dbReference>
<dbReference type="Proteomes" id="UP000438429">
    <property type="component" value="Unassembled WGS sequence"/>
</dbReference>
<dbReference type="AlphaFoldDB" id="A0A6A4T7X3"/>
<dbReference type="Pfam" id="PF00856">
    <property type="entry name" value="SET"/>
    <property type="match status" value="1"/>
</dbReference>
<dbReference type="Pfam" id="PF02493">
    <property type="entry name" value="MORN"/>
    <property type="match status" value="2"/>
</dbReference>
<evidence type="ECO:0000313" key="19">
    <source>
        <dbReference type="EMBL" id="KAF0039304.1"/>
    </source>
</evidence>